<organism evidence="1 2">
    <name type="scientific">Nepenthes gracilis</name>
    <name type="common">Slender pitcher plant</name>
    <dbReference type="NCBI Taxonomy" id="150966"/>
    <lineage>
        <taxon>Eukaryota</taxon>
        <taxon>Viridiplantae</taxon>
        <taxon>Streptophyta</taxon>
        <taxon>Embryophyta</taxon>
        <taxon>Tracheophyta</taxon>
        <taxon>Spermatophyta</taxon>
        <taxon>Magnoliopsida</taxon>
        <taxon>eudicotyledons</taxon>
        <taxon>Gunneridae</taxon>
        <taxon>Pentapetalae</taxon>
        <taxon>Caryophyllales</taxon>
        <taxon>Nepenthaceae</taxon>
        <taxon>Nepenthes</taxon>
    </lineage>
</organism>
<reference evidence="1" key="1">
    <citation type="submission" date="2023-05" db="EMBL/GenBank/DDBJ databases">
        <title>Nepenthes gracilis genome sequencing.</title>
        <authorList>
            <person name="Fukushima K."/>
        </authorList>
    </citation>
    <scope>NUCLEOTIDE SEQUENCE</scope>
    <source>
        <strain evidence="1">SING2019-196</strain>
    </source>
</reference>
<name>A0AAD3XEP4_NEPGR</name>
<comment type="caution">
    <text evidence="1">The sequence shown here is derived from an EMBL/GenBank/DDBJ whole genome shotgun (WGS) entry which is preliminary data.</text>
</comment>
<proteinExistence type="predicted"/>
<gene>
    <name evidence="1" type="ORF">Nepgr_003955</name>
</gene>
<dbReference type="Proteomes" id="UP001279734">
    <property type="component" value="Unassembled WGS sequence"/>
</dbReference>
<accession>A0AAD3XEP4</accession>
<protein>
    <submittedName>
        <fullName evidence="1">Uncharacterized protein</fullName>
    </submittedName>
</protein>
<dbReference type="AlphaFoldDB" id="A0AAD3XEP4"/>
<evidence type="ECO:0000313" key="1">
    <source>
        <dbReference type="EMBL" id="GMH02116.1"/>
    </source>
</evidence>
<evidence type="ECO:0000313" key="2">
    <source>
        <dbReference type="Proteomes" id="UP001279734"/>
    </source>
</evidence>
<sequence>MHSSIINREGKKELDRDSSAWIGMAKGVHGCCMKGMINMGVRRARFLFDIVWWTSENGGFALRVAHWWLASKVCFLDNIMTFGGRLCLDKGTIRKQERGWAGCGGLEKIISRALGY</sequence>
<dbReference type="EMBL" id="BSYO01000003">
    <property type="protein sequence ID" value="GMH02116.1"/>
    <property type="molecule type" value="Genomic_DNA"/>
</dbReference>
<keyword evidence="2" id="KW-1185">Reference proteome</keyword>